<organism evidence="1 2">
    <name type="scientific">Schistosoma mattheei</name>
    <dbReference type="NCBI Taxonomy" id="31246"/>
    <lineage>
        <taxon>Eukaryota</taxon>
        <taxon>Metazoa</taxon>
        <taxon>Spiralia</taxon>
        <taxon>Lophotrochozoa</taxon>
        <taxon>Platyhelminthes</taxon>
        <taxon>Trematoda</taxon>
        <taxon>Digenea</taxon>
        <taxon>Strigeidida</taxon>
        <taxon>Schistosomatoidea</taxon>
        <taxon>Schistosomatidae</taxon>
        <taxon>Schistosoma</taxon>
    </lineage>
</organism>
<dbReference type="STRING" id="31246.A0A183Q6L4"/>
<dbReference type="AlphaFoldDB" id="A0A183Q6L4"/>
<gene>
    <name evidence="1" type="ORF">SMTD_LOCUS22249</name>
</gene>
<evidence type="ECO:0000313" key="2">
    <source>
        <dbReference type="Proteomes" id="UP000269396"/>
    </source>
</evidence>
<name>A0A183Q6L4_9TREM</name>
<proteinExistence type="predicted"/>
<sequence length="114" mass="12389">MQSALNQLAINVRRYGMCLAPSKCKVILQDWQDSNPVLTLGDVQIEVVENFVCLGSRISPGGGVSDEINSCIAKARAAYANLGHRWRLPDISLIVKVRICIVSVGAVLLYACET</sequence>
<protein>
    <submittedName>
        <fullName evidence="1">Uncharacterized protein</fullName>
    </submittedName>
</protein>
<evidence type="ECO:0000313" key="1">
    <source>
        <dbReference type="EMBL" id="VDP86798.1"/>
    </source>
</evidence>
<dbReference type="EMBL" id="UZAL01050507">
    <property type="protein sequence ID" value="VDP86798.1"/>
    <property type="molecule type" value="Genomic_DNA"/>
</dbReference>
<dbReference type="PANTHER" id="PTHR47027:SF20">
    <property type="entry name" value="REVERSE TRANSCRIPTASE-LIKE PROTEIN WITH RNA-DIRECTED DNA POLYMERASE DOMAIN"/>
    <property type="match status" value="1"/>
</dbReference>
<dbReference type="Proteomes" id="UP000269396">
    <property type="component" value="Unassembled WGS sequence"/>
</dbReference>
<accession>A0A183Q6L4</accession>
<reference evidence="1 2" key="1">
    <citation type="submission" date="2018-11" db="EMBL/GenBank/DDBJ databases">
        <authorList>
            <consortium name="Pathogen Informatics"/>
        </authorList>
    </citation>
    <scope>NUCLEOTIDE SEQUENCE [LARGE SCALE GENOMIC DNA]</scope>
    <source>
        <strain>Denwood</strain>
        <strain evidence="2">Zambia</strain>
    </source>
</reference>
<dbReference type="PANTHER" id="PTHR47027">
    <property type="entry name" value="REVERSE TRANSCRIPTASE DOMAIN-CONTAINING PROTEIN"/>
    <property type="match status" value="1"/>
</dbReference>
<keyword evidence="2" id="KW-1185">Reference proteome</keyword>